<gene>
    <name evidence="1" type="ORF">MCEL_00840</name>
</gene>
<reference evidence="1 2" key="1">
    <citation type="journal article" date="2019" name="Emerg. Microbes Infect.">
        <title>Comprehensive subspecies identification of 175 nontuberculous mycobacteria species based on 7547 genomic profiles.</title>
        <authorList>
            <person name="Matsumoto Y."/>
            <person name="Kinjo T."/>
            <person name="Motooka D."/>
            <person name="Nabeya D."/>
            <person name="Jung N."/>
            <person name="Uechi K."/>
            <person name="Horii T."/>
            <person name="Iida T."/>
            <person name="Fujita J."/>
            <person name="Nakamura S."/>
        </authorList>
    </citation>
    <scope>NUCLEOTIDE SEQUENCE [LARGE SCALE GENOMIC DNA]</scope>
    <source>
        <strain evidence="1 2">JCM 18439</strain>
    </source>
</reference>
<dbReference type="RefSeq" id="WP_083006030.1">
    <property type="nucleotide sequence ID" value="NZ_AP022591.1"/>
</dbReference>
<evidence type="ECO:0000313" key="1">
    <source>
        <dbReference type="EMBL" id="BBY41789.1"/>
    </source>
</evidence>
<organism evidence="1 2">
    <name type="scientific">Mycolicibacterium celeriflavum</name>
    <name type="common">Mycobacterium celeriflavum</name>
    <dbReference type="NCBI Taxonomy" id="1249101"/>
    <lineage>
        <taxon>Bacteria</taxon>
        <taxon>Bacillati</taxon>
        <taxon>Actinomycetota</taxon>
        <taxon>Actinomycetes</taxon>
        <taxon>Mycobacteriales</taxon>
        <taxon>Mycobacteriaceae</taxon>
        <taxon>Mycolicibacterium</taxon>
    </lineage>
</organism>
<dbReference type="KEGG" id="mcee:MCEL_00840"/>
<dbReference type="STRING" id="1249101.BST21_19545"/>
<keyword evidence="2" id="KW-1185">Reference proteome</keyword>
<dbReference type="OrthoDB" id="9950168at2"/>
<accession>A0A1X0BPW5</accession>
<proteinExistence type="predicted"/>
<dbReference type="AlphaFoldDB" id="A0A1X0BPW5"/>
<dbReference type="EMBL" id="AP022591">
    <property type="protein sequence ID" value="BBY41789.1"/>
    <property type="molecule type" value="Genomic_DNA"/>
</dbReference>
<sequence length="188" mass="19649">MNAATWSATFAGVSAGVAVVSAIASFVAARRSRAAKKVAEEKRDEAVEAAKTAASGIGRIATVQESRQSAAESAQASSVTIALSEVQRGFSGWKVHNDSGQPIANVVVSGVGGEQIVVYLGSGPEQRPEYVEPTVGANQQSRLMFRPTGTDAVHADASDLARMALQFTDARQQRWEKIGTAPVRPVGP</sequence>
<name>A0A1X0BPW5_MYCCF</name>
<dbReference type="Proteomes" id="UP000466431">
    <property type="component" value="Chromosome"/>
</dbReference>
<protein>
    <submittedName>
        <fullName evidence="1">Uncharacterized protein</fullName>
    </submittedName>
</protein>
<evidence type="ECO:0000313" key="2">
    <source>
        <dbReference type="Proteomes" id="UP000466431"/>
    </source>
</evidence>